<evidence type="ECO:0000259" key="1">
    <source>
        <dbReference type="Pfam" id="PF12697"/>
    </source>
</evidence>
<gene>
    <name evidence="2" type="ORF">PRZ48_005408</name>
</gene>
<proteinExistence type="predicted"/>
<comment type="caution">
    <text evidence="2">The sequence shown here is derived from an EMBL/GenBank/DDBJ whole genome shotgun (WGS) entry which is preliminary data.</text>
</comment>
<protein>
    <recommendedName>
        <fullName evidence="1">AB hydrolase-1 domain-containing protein</fullName>
    </recommendedName>
</protein>
<sequence>MSKPHFVLVHGAYHRAWHFHLLKQELEKTGHPVTTFDLPSGNEDGPTENAMSADTLAIRTAIQIAASHSDTVIPVFHSYGGIPGSDAVADLSPAAKKKVLRLVFIGSFIFPAGTALLSLSGGKTAAWAQPCEDTRYRYVVDPIPPFFHDVEPALAQEAANHLVKNAMSAFLEPKKHIGWDEYDCTYITCTEDQAAPKGATEKMLGALTEEQRARWRTEEIGGSHSPFLSRPVELARLLERIADEDVGKTNGNGGL</sequence>
<dbReference type="InterPro" id="IPR000073">
    <property type="entry name" value="AB_hydrolase_1"/>
</dbReference>
<dbReference type="InterPro" id="IPR052897">
    <property type="entry name" value="Sec-Metab_Biosynth_Hydrolase"/>
</dbReference>
<dbReference type="PANTHER" id="PTHR37017:SF11">
    <property type="entry name" value="ESTERASE_LIPASE_THIOESTERASE DOMAIN-CONTAINING PROTEIN"/>
    <property type="match status" value="1"/>
</dbReference>
<dbReference type="Gene3D" id="3.40.50.1820">
    <property type="entry name" value="alpha/beta hydrolase"/>
    <property type="match status" value="1"/>
</dbReference>
<accession>A0ABR0ESJ0</accession>
<dbReference type="PANTHER" id="PTHR37017">
    <property type="entry name" value="AB HYDROLASE-1 DOMAIN-CONTAINING PROTEIN-RELATED"/>
    <property type="match status" value="1"/>
</dbReference>
<keyword evidence="3" id="KW-1185">Reference proteome</keyword>
<dbReference type="InterPro" id="IPR029058">
    <property type="entry name" value="AB_hydrolase_fold"/>
</dbReference>
<dbReference type="EMBL" id="JAXOVC010000003">
    <property type="protein sequence ID" value="KAK4504492.1"/>
    <property type="molecule type" value="Genomic_DNA"/>
</dbReference>
<dbReference type="Proteomes" id="UP001305779">
    <property type="component" value="Unassembled WGS sequence"/>
</dbReference>
<evidence type="ECO:0000313" key="3">
    <source>
        <dbReference type="Proteomes" id="UP001305779"/>
    </source>
</evidence>
<dbReference type="SUPFAM" id="SSF53474">
    <property type="entry name" value="alpha/beta-Hydrolases"/>
    <property type="match status" value="1"/>
</dbReference>
<dbReference type="Pfam" id="PF12697">
    <property type="entry name" value="Abhydrolase_6"/>
    <property type="match status" value="1"/>
</dbReference>
<name>A0ABR0ESJ0_ZASCE</name>
<reference evidence="2 3" key="1">
    <citation type="journal article" date="2023" name="G3 (Bethesda)">
        <title>A chromosome-level genome assembly of Zasmidium syzygii isolated from banana leaves.</title>
        <authorList>
            <person name="van Westerhoven A.C."/>
            <person name="Mehrabi R."/>
            <person name="Talebi R."/>
            <person name="Steentjes M.B.F."/>
            <person name="Corcolon B."/>
            <person name="Chong P.A."/>
            <person name="Kema G.H.J."/>
            <person name="Seidl M.F."/>
        </authorList>
    </citation>
    <scope>NUCLEOTIDE SEQUENCE [LARGE SCALE GENOMIC DNA]</scope>
    <source>
        <strain evidence="2 3">P124</strain>
    </source>
</reference>
<feature type="domain" description="AB hydrolase-1" evidence="1">
    <location>
        <begin position="6"/>
        <end position="236"/>
    </location>
</feature>
<evidence type="ECO:0000313" key="2">
    <source>
        <dbReference type="EMBL" id="KAK4504492.1"/>
    </source>
</evidence>
<organism evidence="2 3">
    <name type="scientific">Zasmidium cellare</name>
    <name type="common">Wine cellar mold</name>
    <name type="synonym">Racodium cellare</name>
    <dbReference type="NCBI Taxonomy" id="395010"/>
    <lineage>
        <taxon>Eukaryota</taxon>
        <taxon>Fungi</taxon>
        <taxon>Dikarya</taxon>
        <taxon>Ascomycota</taxon>
        <taxon>Pezizomycotina</taxon>
        <taxon>Dothideomycetes</taxon>
        <taxon>Dothideomycetidae</taxon>
        <taxon>Mycosphaerellales</taxon>
        <taxon>Mycosphaerellaceae</taxon>
        <taxon>Zasmidium</taxon>
    </lineage>
</organism>